<feature type="compositionally biased region" description="Polar residues" evidence="1">
    <location>
        <begin position="23"/>
        <end position="38"/>
    </location>
</feature>
<feature type="region of interest" description="Disordered" evidence="1">
    <location>
        <begin position="1"/>
        <end position="52"/>
    </location>
</feature>
<name>A0AAE0DR54_9LECA</name>
<sequence length="587" mass="65781">MSLTTTLTRAYTATNAPDDSRLDSQNTQDTRQAESSAATPHLPGEDRDRNESETLRLNQYLEDVQDYIHRHTTSLYPSNDGTGRHRTLAEQFERFRAGGHLASGGSEQPSISLSDAIDVIVLELDYAAEEHHLRSLQQLQDYIHRHSTLYNCVFLVNGLSLAVMGSLGFSLSIDPEFFTFHMNTNTSVGSRLPSSVAAHRFKHFKYSRATQQNRIIDESVSLQMTMKSEQKCTSVFLMDDYDLTDDVRSAMDYRVWNPSRDRLYTPTLRQAIIKHIVQSVYEERDTSGIPTKINLSLYPILILEWSSVLTIRAQAGSEAHASITDIIWSDTTEKTCKEKVFNVRGKYASCFRSPVFYEKAIADINYATQSLQNSDAFLSRSLNAKLNVIVEDLRSVAALADRTKEAYDLLNKEVIALFRSVDTGLGGDEQQFRRRESSDATRIESQPPPNTNGSGANKPPGSGGPSLPLSQAFMEAERLPNSNGGGRREPPGSGPPHESFQNHIRQRIDQIAYVTNLLLSLSFIATLYGMNADLFVTGGLVKLKDYLITALPFACGVFLFTFVMPVAKLRDIIMNLNKLRRWKVEIV</sequence>
<feature type="transmembrane region" description="Helical" evidence="2">
    <location>
        <begin position="511"/>
        <end position="530"/>
    </location>
</feature>
<evidence type="ECO:0000313" key="3">
    <source>
        <dbReference type="EMBL" id="KAK3177883.1"/>
    </source>
</evidence>
<gene>
    <name evidence="3" type="ORF">OEA41_000015</name>
</gene>
<dbReference type="EMBL" id="JASNWA010000003">
    <property type="protein sequence ID" value="KAK3177883.1"/>
    <property type="molecule type" value="Genomic_DNA"/>
</dbReference>
<feature type="region of interest" description="Disordered" evidence="1">
    <location>
        <begin position="428"/>
        <end position="500"/>
    </location>
</feature>
<proteinExistence type="predicted"/>
<keyword evidence="2" id="KW-0812">Transmembrane</keyword>
<keyword evidence="2" id="KW-0472">Membrane</keyword>
<protein>
    <submittedName>
        <fullName evidence="3">Uncharacterized protein</fullName>
    </submittedName>
</protein>
<feature type="compositionally biased region" description="Basic and acidic residues" evidence="1">
    <location>
        <begin position="43"/>
        <end position="52"/>
    </location>
</feature>
<comment type="caution">
    <text evidence="3">The sequence shown here is derived from an EMBL/GenBank/DDBJ whole genome shotgun (WGS) entry which is preliminary data.</text>
</comment>
<reference evidence="3" key="1">
    <citation type="submission" date="2022-11" db="EMBL/GenBank/DDBJ databases">
        <title>Chromosomal genome sequence assembly and mating type (MAT) locus characterization of the leprose asexual lichenized fungus Lepraria neglecta (Nyl.) Erichsen.</title>
        <authorList>
            <person name="Allen J.L."/>
            <person name="Pfeffer B."/>
        </authorList>
    </citation>
    <scope>NUCLEOTIDE SEQUENCE</scope>
    <source>
        <strain evidence="3">Allen 5258</strain>
    </source>
</reference>
<feature type="compositionally biased region" description="Basic and acidic residues" evidence="1">
    <location>
        <begin position="430"/>
        <end position="442"/>
    </location>
</feature>
<organism evidence="3 4">
    <name type="scientific">Lepraria neglecta</name>
    <dbReference type="NCBI Taxonomy" id="209136"/>
    <lineage>
        <taxon>Eukaryota</taxon>
        <taxon>Fungi</taxon>
        <taxon>Dikarya</taxon>
        <taxon>Ascomycota</taxon>
        <taxon>Pezizomycotina</taxon>
        <taxon>Lecanoromycetes</taxon>
        <taxon>OSLEUM clade</taxon>
        <taxon>Lecanoromycetidae</taxon>
        <taxon>Lecanorales</taxon>
        <taxon>Lecanorineae</taxon>
        <taxon>Stereocaulaceae</taxon>
        <taxon>Lepraria</taxon>
    </lineage>
</organism>
<keyword evidence="4" id="KW-1185">Reference proteome</keyword>
<dbReference type="Proteomes" id="UP001276659">
    <property type="component" value="Unassembled WGS sequence"/>
</dbReference>
<evidence type="ECO:0000313" key="4">
    <source>
        <dbReference type="Proteomes" id="UP001276659"/>
    </source>
</evidence>
<keyword evidence="2" id="KW-1133">Transmembrane helix</keyword>
<feature type="compositionally biased region" description="Low complexity" evidence="1">
    <location>
        <begin position="1"/>
        <end position="14"/>
    </location>
</feature>
<dbReference type="AlphaFoldDB" id="A0AAE0DR54"/>
<feature type="transmembrane region" description="Helical" evidence="2">
    <location>
        <begin position="546"/>
        <end position="567"/>
    </location>
</feature>
<accession>A0AAE0DR54</accession>
<evidence type="ECO:0000256" key="1">
    <source>
        <dbReference type="SAM" id="MobiDB-lite"/>
    </source>
</evidence>
<evidence type="ECO:0000256" key="2">
    <source>
        <dbReference type="SAM" id="Phobius"/>
    </source>
</evidence>